<gene>
    <name evidence="1" type="ORF">DSO57_1017108</name>
</gene>
<dbReference type="EMBL" id="QTSX02000781">
    <property type="protein sequence ID" value="KAJ9085108.1"/>
    <property type="molecule type" value="Genomic_DNA"/>
</dbReference>
<organism evidence="1 2">
    <name type="scientific">Entomophthora muscae</name>
    <dbReference type="NCBI Taxonomy" id="34485"/>
    <lineage>
        <taxon>Eukaryota</taxon>
        <taxon>Fungi</taxon>
        <taxon>Fungi incertae sedis</taxon>
        <taxon>Zoopagomycota</taxon>
        <taxon>Entomophthoromycotina</taxon>
        <taxon>Entomophthoromycetes</taxon>
        <taxon>Entomophthorales</taxon>
        <taxon>Entomophthoraceae</taxon>
        <taxon>Entomophthora</taxon>
    </lineage>
</organism>
<dbReference type="Proteomes" id="UP001165960">
    <property type="component" value="Unassembled WGS sequence"/>
</dbReference>
<keyword evidence="2" id="KW-1185">Reference proteome</keyword>
<name>A0ACC2UE59_9FUNG</name>
<accession>A0ACC2UE59</accession>
<reference evidence="1" key="1">
    <citation type="submission" date="2022-04" db="EMBL/GenBank/DDBJ databases">
        <title>Genome of the entomopathogenic fungus Entomophthora muscae.</title>
        <authorList>
            <person name="Elya C."/>
            <person name="Lovett B.R."/>
            <person name="Lee E."/>
            <person name="Macias A.M."/>
            <person name="Hajek A.E."/>
            <person name="De Bivort B.L."/>
            <person name="Kasson M.T."/>
            <person name="De Fine Licht H.H."/>
            <person name="Stajich J.E."/>
        </authorList>
    </citation>
    <scope>NUCLEOTIDE SEQUENCE</scope>
    <source>
        <strain evidence="1">Berkeley</strain>
    </source>
</reference>
<proteinExistence type="predicted"/>
<evidence type="ECO:0000313" key="1">
    <source>
        <dbReference type="EMBL" id="KAJ9085108.1"/>
    </source>
</evidence>
<protein>
    <submittedName>
        <fullName evidence="1">Uncharacterized protein</fullName>
    </submittedName>
</protein>
<evidence type="ECO:0000313" key="2">
    <source>
        <dbReference type="Proteomes" id="UP001165960"/>
    </source>
</evidence>
<sequence length="170" mass="19082">MSPANINTHSSSPFSPSQINQDFDSQDINSSSIGGFNEKELLVSQLESVSSANVELSAQLEFLKKKYQGLQDELQSTLQSQTNLEKQYYSVEADLEKAREREEESGRRLRDLEFKFDKESKDFELEKARFSEREVGLRSQIKKSACPTTDSKGPTKSYDGSSFPHAIGVG</sequence>
<comment type="caution">
    <text evidence="1">The sequence shown here is derived from an EMBL/GenBank/DDBJ whole genome shotgun (WGS) entry which is preliminary data.</text>
</comment>